<evidence type="ECO:0000256" key="3">
    <source>
        <dbReference type="ARBA" id="ARBA00011890"/>
    </source>
</evidence>
<dbReference type="InterPro" id="IPR029063">
    <property type="entry name" value="SAM-dependent_MTases_sf"/>
</dbReference>
<dbReference type="InterPro" id="IPR000682">
    <property type="entry name" value="PCMT"/>
</dbReference>
<dbReference type="PANTHER" id="PTHR11579">
    <property type="entry name" value="PROTEIN-L-ISOASPARTATE O-METHYLTRANSFERASE"/>
    <property type="match status" value="1"/>
</dbReference>
<dbReference type="CDD" id="cd02440">
    <property type="entry name" value="AdoMet_MTases"/>
    <property type="match status" value="1"/>
</dbReference>
<dbReference type="GO" id="GO:0032259">
    <property type="term" value="P:methylation"/>
    <property type="evidence" value="ECO:0007669"/>
    <property type="project" value="UniProtKB-KW"/>
</dbReference>
<evidence type="ECO:0000256" key="9">
    <source>
        <dbReference type="ARBA" id="ARBA00030757"/>
    </source>
</evidence>
<evidence type="ECO:0000256" key="10">
    <source>
        <dbReference type="ARBA" id="ARBA00031323"/>
    </source>
</evidence>
<dbReference type="Pfam" id="PF01135">
    <property type="entry name" value="PCMT"/>
    <property type="match status" value="1"/>
</dbReference>
<evidence type="ECO:0000256" key="5">
    <source>
        <dbReference type="ARBA" id="ARBA00022490"/>
    </source>
</evidence>
<evidence type="ECO:0000256" key="1">
    <source>
        <dbReference type="ARBA" id="ARBA00004496"/>
    </source>
</evidence>
<dbReference type="EC" id="2.1.1.77" evidence="3"/>
<dbReference type="Gene3D" id="3.40.50.150">
    <property type="entry name" value="Vaccinia Virus protein VP39"/>
    <property type="match status" value="1"/>
</dbReference>
<evidence type="ECO:0000256" key="8">
    <source>
        <dbReference type="ARBA" id="ARBA00022691"/>
    </source>
</evidence>
<evidence type="ECO:0000256" key="11">
    <source>
        <dbReference type="ARBA" id="ARBA00031350"/>
    </source>
</evidence>
<dbReference type="Proteomes" id="UP001422759">
    <property type="component" value="Unassembled WGS sequence"/>
</dbReference>
<dbReference type="EMBL" id="BAAANT010000008">
    <property type="protein sequence ID" value="GAA2137685.1"/>
    <property type="molecule type" value="Genomic_DNA"/>
</dbReference>
<keyword evidence="5" id="KW-0963">Cytoplasm</keyword>
<dbReference type="GO" id="GO:0008168">
    <property type="term" value="F:methyltransferase activity"/>
    <property type="evidence" value="ECO:0007669"/>
    <property type="project" value="UniProtKB-KW"/>
</dbReference>
<evidence type="ECO:0000256" key="7">
    <source>
        <dbReference type="ARBA" id="ARBA00022679"/>
    </source>
</evidence>
<protein>
    <recommendedName>
        <fullName evidence="4">Protein-L-isoaspartate O-methyltransferase</fullName>
        <ecNumber evidence="3">2.1.1.77</ecNumber>
    </recommendedName>
    <alternativeName>
        <fullName evidence="11">L-isoaspartyl protein carboxyl methyltransferase</fullName>
    </alternativeName>
    <alternativeName>
        <fullName evidence="9">Protein L-isoaspartyl methyltransferase</fullName>
    </alternativeName>
    <alternativeName>
        <fullName evidence="10">Protein-beta-aspartate methyltransferase</fullName>
    </alternativeName>
</protein>
<comment type="caution">
    <text evidence="12">The sequence shown here is derived from an EMBL/GenBank/DDBJ whole genome shotgun (WGS) entry which is preliminary data.</text>
</comment>
<evidence type="ECO:0000313" key="12">
    <source>
        <dbReference type="EMBL" id="GAA2137685.1"/>
    </source>
</evidence>
<dbReference type="SUPFAM" id="SSF53335">
    <property type="entry name" value="S-adenosyl-L-methionine-dependent methyltransferases"/>
    <property type="match status" value="1"/>
</dbReference>
<gene>
    <name evidence="12" type="ORF">GCM10009760_18370</name>
</gene>
<accession>A0ABP5KUM4</accession>
<evidence type="ECO:0000313" key="13">
    <source>
        <dbReference type="Proteomes" id="UP001422759"/>
    </source>
</evidence>
<comment type="similarity">
    <text evidence="2">Belongs to the methyltransferase superfamily. L-isoaspartyl/D-aspartyl protein methyltransferase family.</text>
</comment>
<organism evidence="12 13">
    <name type="scientific">Kitasatospora kazusensis</name>
    <dbReference type="NCBI Taxonomy" id="407974"/>
    <lineage>
        <taxon>Bacteria</taxon>
        <taxon>Bacillati</taxon>
        <taxon>Actinomycetota</taxon>
        <taxon>Actinomycetes</taxon>
        <taxon>Kitasatosporales</taxon>
        <taxon>Streptomycetaceae</taxon>
        <taxon>Kitasatospora</taxon>
    </lineage>
</organism>
<keyword evidence="8" id="KW-0949">S-adenosyl-L-methionine</keyword>
<comment type="subcellular location">
    <subcellularLocation>
        <location evidence="1">Cytoplasm</location>
    </subcellularLocation>
</comment>
<evidence type="ECO:0000256" key="6">
    <source>
        <dbReference type="ARBA" id="ARBA00022603"/>
    </source>
</evidence>
<sequence>MQFEPYAARLAAACVHPASRWAQAVAAVPRHIFVPRWWERGAQSWELVDGTLDKKRWMETAYTDRTLVTRIGPLHADHANAGDLPAGHPTSSGTLPGLVVTMLRHAMIPDSADVLCVVGSGYTPAVLSHRLGYHHVTGMDVDKYLTDAADDRLSQLGMRPRLITGDITVRLPVGAYDRIVSTVAVPGVPASWLDALRPGGRLVTTLADTGLIVTADKQPDGSAVGRVEWDRAGFMAARTGDDYAPDLMDTTAVGWIADQDGETVTESPFPVINIPEAWELWSMLSITTPGLEHRYREDPDGRRTAWMLHPDGSWARASSANHRGPATVHQGGPRQLWDQLDRVRRRWLGEGSLPVYGAHVTVTPDGVTTLTRGGWSTVISSPWAAKPTS</sequence>
<keyword evidence="6 12" id="KW-0489">Methyltransferase</keyword>
<dbReference type="RefSeq" id="WP_344462722.1">
    <property type="nucleotide sequence ID" value="NZ_BAAANT010000008.1"/>
</dbReference>
<evidence type="ECO:0000256" key="4">
    <source>
        <dbReference type="ARBA" id="ARBA00013346"/>
    </source>
</evidence>
<proteinExistence type="inferred from homology"/>
<name>A0ABP5KUM4_9ACTN</name>
<keyword evidence="7" id="KW-0808">Transferase</keyword>
<dbReference type="PANTHER" id="PTHR11579:SF0">
    <property type="entry name" value="PROTEIN-L-ISOASPARTATE(D-ASPARTATE) O-METHYLTRANSFERASE"/>
    <property type="match status" value="1"/>
</dbReference>
<keyword evidence="13" id="KW-1185">Reference proteome</keyword>
<evidence type="ECO:0000256" key="2">
    <source>
        <dbReference type="ARBA" id="ARBA00005369"/>
    </source>
</evidence>
<reference evidence="13" key="1">
    <citation type="journal article" date="2019" name="Int. J. Syst. Evol. Microbiol.">
        <title>The Global Catalogue of Microorganisms (GCM) 10K type strain sequencing project: providing services to taxonomists for standard genome sequencing and annotation.</title>
        <authorList>
            <consortium name="The Broad Institute Genomics Platform"/>
            <consortium name="The Broad Institute Genome Sequencing Center for Infectious Disease"/>
            <person name="Wu L."/>
            <person name="Ma J."/>
        </authorList>
    </citation>
    <scope>NUCLEOTIDE SEQUENCE [LARGE SCALE GENOMIC DNA]</scope>
    <source>
        <strain evidence="13">JCM 14560</strain>
    </source>
</reference>